<evidence type="ECO:0000313" key="4">
    <source>
        <dbReference type="Proteomes" id="UP000762676"/>
    </source>
</evidence>
<comment type="caution">
    <text evidence="3">The sequence shown here is derived from an EMBL/GenBank/DDBJ whole genome shotgun (WGS) entry which is preliminary data.</text>
</comment>
<reference evidence="3 4" key="1">
    <citation type="journal article" date="2021" name="Elife">
        <title>Chloroplast acquisition without the gene transfer in kleptoplastic sea slugs, Plakobranchus ocellatus.</title>
        <authorList>
            <person name="Maeda T."/>
            <person name="Takahashi S."/>
            <person name="Yoshida T."/>
            <person name="Shimamura S."/>
            <person name="Takaki Y."/>
            <person name="Nagai Y."/>
            <person name="Toyoda A."/>
            <person name="Suzuki Y."/>
            <person name="Arimoto A."/>
            <person name="Ishii H."/>
            <person name="Satoh N."/>
            <person name="Nishiyama T."/>
            <person name="Hasebe M."/>
            <person name="Maruyama T."/>
            <person name="Minagawa J."/>
            <person name="Obokata J."/>
            <person name="Shigenobu S."/>
        </authorList>
    </citation>
    <scope>NUCLEOTIDE SEQUENCE [LARGE SCALE GENOMIC DNA]</scope>
</reference>
<gene>
    <name evidence="3" type="ORF">ElyMa_001865000</name>
</gene>
<keyword evidence="2" id="KW-1133">Transmembrane helix</keyword>
<feature type="compositionally biased region" description="Polar residues" evidence="1">
    <location>
        <begin position="260"/>
        <end position="280"/>
    </location>
</feature>
<evidence type="ECO:0000256" key="2">
    <source>
        <dbReference type="SAM" id="Phobius"/>
    </source>
</evidence>
<dbReference type="Proteomes" id="UP000762676">
    <property type="component" value="Unassembled WGS sequence"/>
</dbReference>
<organism evidence="3 4">
    <name type="scientific">Elysia marginata</name>
    <dbReference type="NCBI Taxonomy" id="1093978"/>
    <lineage>
        <taxon>Eukaryota</taxon>
        <taxon>Metazoa</taxon>
        <taxon>Spiralia</taxon>
        <taxon>Lophotrochozoa</taxon>
        <taxon>Mollusca</taxon>
        <taxon>Gastropoda</taxon>
        <taxon>Heterobranchia</taxon>
        <taxon>Euthyneura</taxon>
        <taxon>Panpulmonata</taxon>
        <taxon>Sacoglossa</taxon>
        <taxon>Placobranchoidea</taxon>
        <taxon>Plakobranchidae</taxon>
        <taxon>Elysia</taxon>
    </lineage>
</organism>
<keyword evidence="2" id="KW-0812">Transmembrane</keyword>
<dbReference type="EMBL" id="BMAT01003781">
    <property type="protein sequence ID" value="GFR62173.1"/>
    <property type="molecule type" value="Genomic_DNA"/>
</dbReference>
<evidence type="ECO:0000313" key="3">
    <source>
        <dbReference type="EMBL" id="GFR62173.1"/>
    </source>
</evidence>
<dbReference type="AlphaFoldDB" id="A0AAV4EMA9"/>
<dbReference type="CDD" id="cd00055">
    <property type="entry name" value="EGF_Lam"/>
    <property type="match status" value="1"/>
</dbReference>
<feature type="region of interest" description="Disordered" evidence="1">
    <location>
        <begin position="237"/>
        <end position="280"/>
    </location>
</feature>
<sequence>MDDETCNTEGPYDLKLILKTPVPLTWIRLVMRNEVELSLNAITTHWTDVGGTFKYKAVPRLVVKVNEKTLDVVYETTLAVQYFWMDRVADLCSVYISKGCPLRRYGTRCLQTCNANCGGSDDACDYINGTCTNGCKNGYTGDMCDMRCPSGHYGGGCNKNCSEGCGGDTHPCHHVNGFCDLGCEPGYQGALCTQTKNEKDDHIVGLAVIVTMVVLFVISVITNGFFVYRRLCQKKNERPRQQEQEDNGTGLGDLSEESGYGNTASATNATHKQQQIFQRV</sequence>
<name>A0AAV4EMA9_9GAST</name>
<dbReference type="PANTHER" id="PTHR24035:SF109">
    <property type="entry name" value="PROTEIN DRAPER"/>
    <property type="match status" value="1"/>
</dbReference>
<dbReference type="InterPro" id="IPR052108">
    <property type="entry name" value="MEGF/SIB"/>
</dbReference>
<dbReference type="InterPro" id="IPR002049">
    <property type="entry name" value="LE_dom"/>
</dbReference>
<dbReference type="PANTHER" id="PTHR24035">
    <property type="entry name" value="MULTIPLE EPIDERMAL GROWTH FACTOR-LIKE DOMAINS PROTEIN"/>
    <property type="match status" value="1"/>
</dbReference>
<dbReference type="Gene3D" id="2.170.300.10">
    <property type="entry name" value="Tie2 ligand-binding domain superfamily"/>
    <property type="match status" value="1"/>
</dbReference>
<protein>
    <submittedName>
        <fullName evidence="3">Multiple epidermal growth factor-like domains 10</fullName>
    </submittedName>
</protein>
<keyword evidence="2" id="KW-0472">Membrane</keyword>
<feature type="transmembrane region" description="Helical" evidence="2">
    <location>
        <begin position="203"/>
        <end position="228"/>
    </location>
</feature>
<accession>A0AAV4EMA9</accession>
<keyword evidence="4" id="KW-1185">Reference proteome</keyword>
<evidence type="ECO:0000256" key="1">
    <source>
        <dbReference type="SAM" id="MobiDB-lite"/>
    </source>
</evidence>
<proteinExistence type="predicted"/>